<protein>
    <submittedName>
        <fullName evidence="1">Uncharacterized protein</fullName>
    </submittedName>
</protein>
<dbReference type="Proteomes" id="UP001218188">
    <property type="component" value="Unassembled WGS sequence"/>
</dbReference>
<organism evidence="1 2">
    <name type="scientific">Mycena alexandri</name>
    <dbReference type="NCBI Taxonomy" id="1745969"/>
    <lineage>
        <taxon>Eukaryota</taxon>
        <taxon>Fungi</taxon>
        <taxon>Dikarya</taxon>
        <taxon>Basidiomycota</taxon>
        <taxon>Agaricomycotina</taxon>
        <taxon>Agaricomycetes</taxon>
        <taxon>Agaricomycetidae</taxon>
        <taxon>Agaricales</taxon>
        <taxon>Marasmiineae</taxon>
        <taxon>Mycenaceae</taxon>
        <taxon>Mycena</taxon>
    </lineage>
</organism>
<reference evidence="1" key="1">
    <citation type="submission" date="2023-03" db="EMBL/GenBank/DDBJ databases">
        <title>Massive genome expansion in bonnet fungi (Mycena s.s.) driven by repeated elements and novel gene families across ecological guilds.</title>
        <authorList>
            <consortium name="Lawrence Berkeley National Laboratory"/>
            <person name="Harder C.B."/>
            <person name="Miyauchi S."/>
            <person name="Viragh M."/>
            <person name="Kuo A."/>
            <person name="Thoen E."/>
            <person name="Andreopoulos B."/>
            <person name="Lu D."/>
            <person name="Skrede I."/>
            <person name="Drula E."/>
            <person name="Henrissat B."/>
            <person name="Morin E."/>
            <person name="Kohler A."/>
            <person name="Barry K."/>
            <person name="LaButti K."/>
            <person name="Morin E."/>
            <person name="Salamov A."/>
            <person name="Lipzen A."/>
            <person name="Mereny Z."/>
            <person name="Hegedus B."/>
            <person name="Baldrian P."/>
            <person name="Stursova M."/>
            <person name="Weitz H."/>
            <person name="Taylor A."/>
            <person name="Grigoriev I.V."/>
            <person name="Nagy L.G."/>
            <person name="Martin F."/>
            <person name="Kauserud H."/>
        </authorList>
    </citation>
    <scope>NUCLEOTIDE SEQUENCE</scope>
    <source>
        <strain evidence="1">CBHHK200</strain>
    </source>
</reference>
<evidence type="ECO:0000313" key="2">
    <source>
        <dbReference type="Proteomes" id="UP001218188"/>
    </source>
</evidence>
<evidence type="ECO:0000313" key="1">
    <source>
        <dbReference type="EMBL" id="KAJ7022086.1"/>
    </source>
</evidence>
<keyword evidence="2" id="KW-1185">Reference proteome</keyword>
<proteinExistence type="predicted"/>
<sequence>MYALEQLVSYDFSDHVLSAMVHLPEDIVKLLFDELGAALAGGAVTVGQCGLVCKSWLPLSRAQVFNTVALNERNAKSFFDVVETSSSRIRRLVRIHLGSFPKARTLYVETNGEWIPTLAAAYFSKNFPRLLRLSLVVSTTISMYDILCVVTPLQTLKYLSLDADEFNFMSSALPETYRIPPGLHYLGLDMEMAENFLEILFEMADGADDEDPHRFKMPLFSSLGIRNGWPQGRSFLGRYLHTFGKQIQYLWFDCTRENMYDEPEALSFCTGLQLIKLRLKRVNVADTLLEIVPHLQSPALTTIRVTGVGLRALSKRQDKWRTLDQAFSEERFAGLRRLDFDFDGSDVESAAGVERLQEILPFAKRGLSLTSEPADARRASERQSLRLFPHTPALGDQTYLIKDFDLDANHSHVKGSLLSTTQTKEVFYRTAPLPLREMADRLPEEVIDLFFAEFPTDRAGKRTIGEFGLVCKQWLPSSRYRFFSDVDLDDRSIKPFLDVVARSPFPVPNFIRSLGLSSSGLEQGLKIEDCLRTLGPFVQVTTLRLTMTQDVLERNYALLGNTFQAVTILVFRNVPLPLDSILLAVSTFPALKSVVLDWVTLLYDNPDSTYRFPPQWDSLTMDLNDRPDAFFQVLLRLPQIPIFSSLSMRGVYPTEGSHFARYLAHAGSALQYLRFEAEASGEFGEPAGRYPVGLSASTGLQHLEMVFTYYTGIAATVYSALTYIKSSSLVSLNVIDASGPITDRPERQDWAKLDKILGERRFSTLQSFRVQTKSQVLGMKISQRMPSARARGILRVVYE</sequence>
<accession>A0AAD6WSP3</accession>
<name>A0AAD6WSP3_9AGAR</name>
<comment type="caution">
    <text evidence="1">The sequence shown here is derived from an EMBL/GenBank/DDBJ whole genome shotgun (WGS) entry which is preliminary data.</text>
</comment>
<dbReference type="EMBL" id="JARJCM010000217">
    <property type="protein sequence ID" value="KAJ7022086.1"/>
    <property type="molecule type" value="Genomic_DNA"/>
</dbReference>
<gene>
    <name evidence="1" type="ORF">C8F04DRAFT_1272960</name>
</gene>
<dbReference type="AlphaFoldDB" id="A0AAD6WSP3"/>